<sequence length="1099" mass="120176">MIARRHAGNLLNACTAMALCLALPASAGAQDKDKAEANPLASLPLRGIGPSYPSGRISDFAFLTGDHHYLVATASGGLWLTENGGTTWKPIFDREGSYALGVVEVAPSNSNTIWVGTGENNAQRSVGFGDGVYKSTDGGKSWTNMGLKDSGHISQIWIDPEDADTVLVAAQGPLWSPGGDRGLYKTTDGGKSWKRILEIDENTGINEFVVHPDNHDLIVASSYQRRRHVWVLINGGPSSGIHRTTDGGESWNKVSAGIPGGELGRIGIANAPSNPGTVYAIVEGSDKDQGLYRSSDFGQSWEKRSNHESSSPQYYQELVVDPKDENTLYSLETFTKRSSDGGKTFTDLSADHRHVDDHALWIDPENTKHMVIGGDGGIYETWDGGTLWSHVDNLPIVQFYRIQPDNAAPFYNVCGGTQDNNSLCGPSRTTNKHGITNSDWHIVLGGDGYKPQIDPRDPNIVYAQYQYGGLTRYDKRTQERVPLTPQPEPGEPAYKWNWNTPVLISPHNPDRIYYAAEYLFVSDDRGNNWRKMSPDLTRQIDRNTLKVMGRVWGVDTIAKNNSTSMYGAAIALSESPVTRGLIYVGTDDGQISVTEDDGANWRNMTKFKGVPDMALVEDIIASNHDSDVAYAVFDNHKKGDHKPYVYRTADRGRTWTSITGNLPGRGTAHTIAEDHRDPNLLFVGTEFGLFYSQDRGGSWHQMKGNFPVIAVRDLEIQRRENDLVVGTFGRGVFILDDYTPLRTSPATVRENEATLFPVRDPWLYIEGDLWGGYGGPQAFNGADFWYAENPPYGAVFTYHLRDGLKSLADARREAEATIAKTGGDTPYPSWEELRAEDREDAPAIVFTIRDSAGAIVRRMTGPSGKGLHRVAWDMRLTAPEPVSLGGSASGPFSSPATGPLALPGTYTVTLSKRINGVDTELAGPQSFTLKPLERSPEAAEDRAGVLAFQQRTADVVRVAAGTANALGEMRNRLSHLKVAVDTLDAPNAAERAEIQRIETQLDKAAQELFGDSTVSSRNEAVPFSIMNRLYSIRFGSWSHQSPVTGSEKAALEIAEREFQQLLGQLRQTEAAITALEDRLQAQGAPYTPGSGVPDWPTGG</sequence>
<organism evidence="6 7">
    <name type="scientific">Qipengyuania polymorpha</name>
    <dbReference type="NCBI Taxonomy" id="2867234"/>
    <lineage>
        <taxon>Bacteria</taxon>
        <taxon>Pseudomonadati</taxon>
        <taxon>Pseudomonadota</taxon>
        <taxon>Alphaproteobacteria</taxon>
        <taxon>Sphingomonadales</taxon>
        <taxon>Erythrobacteraceae</taxon>
        <taxon>Qipengyuania</taxon>
    </lineage>
</organism>
<dbReference type="InterPro" id="IPR052025">
    <property type="entry name" value="Xyloglucanase_GH74"/>
</dbReference>
<feature type="region of interest" description="Disordered" evidence="3">
    <location>
        <begin position="291"/>
        <end position="312"/>
    </location>
</feature>
<keyword evidence="2" id="KW-0175">Coiled coil</keyword>
<dbReference type="Pfam" id="PF15902">
    <property type="entry name" value="Sortilin-Vps10"/>
    <property type="match status" value="1"/>
</dbReference>
<protein>
    <submittedName>
        <fullName evidence="6">Glycosyl hydrolase</fullName>
    </submittedName>
</protein>
<dbReference type="PANTHER" id="PTHR43739:SF5">
    <property type="entry name" value="EXO-ALPHA-SIALIDASE"/>
    <property type="match status" value="1"/>
</dbReference>
<dbReference type="EMBL" id="JAIGNK010000001">
    <property type="protein sequence ID" value="MBX7456783.1"/>
    <property type="molecule type" value="Genomic_DNA"/>
</dbReference>
<keyword evidence="6" id="KW-0378">Hydrolase</keyword>
<dbReference type="Gene3D" id="2.130.10.10">
    <property type="entry name" value="YVTN repeat-like/Quinoprotein amine dehydrogenase"/>
    <property type="match status" value="5"/>
</dbReference>
<evidence type="ECO:0000259" key="5">
    <source>
        <dbReference type="Pfam" id="PF15902"/>
    </source>
</evidence>
<evidence type="ECO:0000313" key="7">
    <source>
        <dbReference type="Proteomes" id="UP000783253"/>
    </source>
</evidence>
<dbReference type="PANTHER" id="PTHR43739">
    <property type="entry name" value="XYLOGLUCANASE (EUROFUNG)"/>
    <property type="match status" value="1"/>
</dbReference>
<dbReference type="Pfam" id="PF15899">
    <property type="entry name" value="BNR_6"/>
    <property type="match status" value="1"/>
</dbReference>
<keyword evidence="1" id="KW-0677">Repeat</keyword>
<accession>A0ABS7ITU6</accession>
<evidence type="ECO:0000256" key="1">
    <source>
        <dbReference type="ARBA" id="ARBA00022737"/>
    </source>
</evidence>
<evidence type="ECO:0000313" key="6">
    <source>
        <dbReference type="EMBL" id="MBX7456783.1"/>
    </source>
</evidence>
<dbReference type="GO" id="GO:0016787">
    <property type="term" value="F:hydrolase activity"/>
    <property type="evidence" value="ECO:0007669"/>
    <property type="project" value="UniProtKB-KW"/>
</dbReference>
<dbReference type="InterPro" id="IPR015943">
    <property type="entry name" value="WD40/YVTN_repeat-like_dom_sf"/>
</dbReference>
<dbReference type="InterPro" id="IPR036278">
    <property type="entry name" value="Sialidase_sf"/>
</dbReference>
<evidence type="ECO:0000256" key="4">
    <source>
        <dbReference type="SAM" id="SignalP"/>
    </source>
</evidence>
<dbReference type="InterPro" id="IPR002860">
    <property type="entry name" value="BNR_rpt"/>
</dbReference>
<dbReference type="SUPFAM" id="SSF110296">
    <property type="entry name" value="Oligoxyloglucan reducing end-specific cellobiohydrolase"/>
    <property type="match status" value="1"/>
</dbReference>
<feature type="coiled-coil region" evidence="2">
    <location>
        <begin position="1051"/>
        <end position="1078"/>
    </location>
</feature>
<comment type="caution">
    <text evidence="6">The sequence shown here is derived from an EMBL/GenBank/DDBJ whole genome shotgun (WGS) entry which is preliminary data.</text>
</comment>
<keyword evidence="7" id="KW-1185">Reference proteome</keyword>
<proteinExistence type="predicted"/>
<dbReference type="SUPFAM" id="SSF50939">
    <property type="entry name" value="Sialidases"/>
    <property type="match status" value="1"/>
</dbReference>
<evidence type="ECO:0000256" key="3">
    <source>
        <dbReference type="SAM" id="MobiDB-lite"/>
    </source>
</evidence>
<dbReference type="Proteomes" id="UP000783253">
    <property type="component" value="Unassembled WGS sequence"/>
</dbReference>
<dbReference type="InterPro" id="IPR031778">
    <property type="entry name" value="Sortilin_N"/>
</dbReference>
<evidence type="ECO:0000256" key="2">
    <source>
        <dbReference type="SAM" id="Coils"/>
    </source>
</evidence>
<gene>
    <name evidence="6" type="ORF">K3152_00840</name>
</gene>
<reference evidence="6 7" key="1">
    <citation type="submission" date="2021-08" db="EMBL/GenBank/DDBJ databases">
        <title>Comparative Genomics Analysis of the Genus Qipengyuania Reveals Extensive Genetic Diversity and Metabolic Versatility, Including the Description of Fifteen Novel Species.</title>
        <authorList>
            <person name="Liu Y."/>
        </authorList>
    </citation>
    <scope>NUCLEOTIDE SEQUENCE [LARGE SCALE GENOMIC DNA]</scope>
    <source>
        <strain evidence="6 7">1NDH17</strain>
    </source>
</reference>
<feature type="chain" id="PRO_5045246894" evidence="4">
    <location>
        <begin position="30"/>
        <end position="1099"/>
    </location>
</feature>
<keyword evidence="4" id="KW-0732">Signal</keyword>
<feature type="domain" description="Sortilin N-terminal" evidence="5">
    <location>
        <begin position="132"/>
        <end position="223"/>
    </location>
</feature>
<feature type="signal peptide" evidence="4">
    <location>
        <begin position="1"/>
        <end position="29"/>
    </location>
</feature>
<dbReference type="CDD" id="cd15482">
    <property type="entry name" value="Sialidase_non-viral"/>
    <property type="match status" value="1"/>
</dbReference>
<name>A0ABS7ITU6_9SPHN</name>
<dbReference type="RefSeq" id="WP_221572218.1">
    <property type="nucleotide sequence ID" value="NZ_JAIGNK010000001.1"/>
</dbReference>